<evidence type="ECO:0000313" key="8">
    <source>
        <dbReference type="Proteomes" id="UP000586918"/>
    </source>
</evidence>
<keyword evidence="3" id="KW-0997">Cell inner membrane</keyword>
<dbReference type="InterPro" id="IPR004960">
    <property type="entry name" value="LipA_acyltrans"/>
</dbReference>
<evidence type="ECO:0000256" key="5">
    <source>
        <dbReference type="ARBA" id="ARBA00023136"/>
    </source>
</evidence>
<name>A0A848DQT9_9PSEU</name>
<dbReference type="EMBL" id="JAAXKZ010000125">
    <property type="protein sequence ID" value="NMH94674.1"/>
    <property type="molecule type" value="Genomic_DNA"/>
</dbReference>
<reference evidence="7 8" key="1">
    <citation type="submission" date="2020-04" db="EMBL/GenBank/DDBJ databases">
        <authorList>
            <person name="Klaysubun C."/>
            <person name="Duangmal K."/>
            <person name="Lipun K."/>
        </authorList>
    </citation>
    <scope>NUCLEOTIDE SEQUENCE [LARGE SCALE GENOMIC DNA]</scope>
    <source>
        <strain evidence="7 8">DSM 45300</strain>
    </source>
</reference>
<dbReference type="AlphaFoldDB" id="A0A848DQT9"/>
<dbReference type="Proteomes" id="UP000586918">
    <property type="component" value="Unassembled WGS sequence"/>
</dbReference>
<keyword evidence="5" id="KW-0472">Membrane</keyword>
<organism evidence="7 8">
    <name type="scientific">Pseudonocardia bannensis</name>
    <dbReference type="NCBI Taxonomy" id="630973"/>
    <lineage>
        <taxon>Bacteria</taxon>
        <taxon>Bacillati</taxon>
        <taxon>Actinomycetota</taxon>
        <taxon>Actinomycetes</taxon>
        <taxon>Pseudonocardiales</taxon>
        <taxon>Pseudonocardiaceae</taxon>
        <taxon>Pseudonocardia</taxon>
    </lineage>
</organism>
<sequence>MSERAERAADLAFAAGWRFVRALPPSVAFGAFRLGADLAARRGGQGPRRLRANLARVVPAAGPAELDSLVHAGLRSYARYWCEAFRLPTMDPAEIHRRMDPLVTGAEPVWEALDDGRGVIFALPHSGNWDLAGVWMVESLRRLGREPAFTTVAERLRPESLFRRFVAYRESLGFEVVAAEDGRAAHRALTERLRRGGVVCLVSDRDLTAAGVEVSFFGEKARLPAGPARLAALTGAVLLPAYPRFTPGGWALTIAPPVPVPDRTAVVKATQALADALAGLIAQAPADWHMLQPLFSADLTADLTGDLAAGPGPAPGAEIP</sequence>
<dbReference type="NCBIfam" id="NF005919">
    <property type="entry name" value="PRK07920.1"/>
    <property type="match status" value="1"/>
</dbReference>
<protein>
    <submittedName>
        <fullName evidence="7">Phosphatidylinositol mannoside acyltransferase</fullName>
    </submittedName>
</protein>
<accession>A0A848DQT9</accession>
<keyword evidence="8" id="KW-1185">Reference proteome</keyword>
<keyword evidence="4 7" id="KW-0808">Transferase</keyword>
<gene>
    <name evidence="7" type="ORF">HF519_24500</name>
</gene>
<evidence type="ECO:0000256" key="2">
    <source>
        <dbReference type="ARBA" id="ARBA00022475"/>
    </source>
</evidence>
<comment type="subcellular location">
    <subcellularLocation>
        <location evidence="1">Cell inner membrane</location>
    </subcellularLocation>
</comment>
<dbReference type="RefSeq" id="WP_169415355.1">
    <property type="nucleotide sequence ID" value="NZ_JAAXKZ010000125.1"/>
</dbReference>
<dbReference type="PANTHER" id="PTHR30606:SF10">
    <property type="entry name" value="PHOSPHATIDYLINOSITOL MANNOSIDE ACYLTRANSFERASE"/>
    <property type="match status" value="1"/>
</dbReference>
<dbReference type="GO" id="GO:0009247">
    <property type="term" value="P:glycolipid biosynthetic process"/>
    <property type="evidence" value="ECO:0007669"/>
    <property type="project" value="UniProtKB-ARBA"/>
</dbReference>
<keyword evidence="2" id="KW-1003">Cell membrane</keyword>
<proteinExistence type="predicted"/>
<comment type="caution">
    <text evidence="7">The sequence shown here is derived from an EMBL/GenBank/DDBJ whole genome shotgun (WGS) entry which is preliminary data.</text>
</comment>
<evidence type="ECO:0000256" key="1">
    <source>
        <dbReference type="ARBA" id="ARBA00004533"/>
    </source>
</evidence>
<dbReference type="GO" id="GO:0016746">
    <property type="term" value="F:acyltransferase activity"/>
    <property type="evidence" value="ECO:0007669"/>
    <property type="project" value="UniProtKB-KW"/>
</dbReference>
<evidence type="ECO:0000256" key="6">
    <source>
        <dbReference type="ARBA" id="ARBA00023315"/>
    </source>
</evidence>
<dbReference type="GO" id="GO:0005886">
    <property type="term" value="C:plasma membrane"/>
    <property type="evidence" value="ECO:0007669"/>
    <property type="project" value="UniProtKB-SubCell"/>
</dbReference>
<dbReference type="CDD" id="cd07984">
    <property type="entry name" value="LPLAT_LABLAT-like"/>
    <property type="match status" value="1"/>
</dbReference>
<evidence type="ECO:0000256" key="3">
    <source>
        <dbReference type="ARBA" id="ARBA00022519"/>
    </source>
</evidence>
<dbReference type="PANTHER" id="PTHR30606">
    <property type="entry name" value="LIPID A BIOSYNTHESIS LAUROYL ACYLTRANSFERASE"/>
    <property type="match status" value="1"/>
</dbReference>
<keyword evidence="6 7" id="KW-0012">Acyltransferase</keyword>
<dbReference type="Pfam" id="PF03279">
    <property type="entry name" value="Lip_A_acyltrans"/>
    <property type="match status" value="1"/>
</dbReference>
<evidence type="ECO:0000256" key="4">
    <source>
        <dbReference type="ARBA" id="ARBA00022679"/>
    </source>
</evidence>
<evidence type="ECO:0000313" key="7">
    <source>
        <dbReference type="EMBL" id="NMH94674.1"/>
    </source>
</evidence>